<dbReference type="InterPro" id="IPR005467">
    <property type="entry name" value="His_kinase_dom"/>
</dbReference>
<protein>
    <recommendedName>
        <fullName evidence="2">histidine kinase</fullName>
        <ecNumber evidence="2">2.7.13.3</ecNumber>
    </recommendedName>
</protein>
<dbReference type="Pfam" id="PF08447">
    <property type="entry name" value="PAS_3"/>
    <property type="match status" value="1"/>
</dbReference>
<dbReference type="SUPFAM" id="SSF55785">
    <property type="entry name" value="PYP-like sensor domain (PAS domain)"/>
    <property type="match status" value="1"/>
</dbReference>
<reference evidence="9" key="2">
    <citation type="journal article" date="2022" name="Microbiol. Resour. Announc.">
        <title>Metagenome Sequencing to Explore Phylogenomics of Terrestrial Cyanobacteria.</title>
        <authorList>
            <person name="Ward R.D."/>
            <person name="Stajich J.E."/>
            <person name="Johansen J.R."/>
            <person name="Huntemann M."/>
            <person name="Clum A."/>
            <person name="Foster B."/>
            <person name="Foster B."/>
            <person name="Roux S."/>
            <person name="Palaniappan K."/>
            <person name="Varghese N."/>
            <person name="Mukherjee S."/>
            <person name="Reddy T.B.K."/>
            <person name="Daum C."/>
            <person name="Copeland A."/>
            <person name="Chen I.A."/>
            <person name="Ivanova N.N."/>
            <person name="Kyrpides N.C."/>
            <person name="Shapiro N."/>
            <person name="Eloe-Fadrosh E.A."/>
            <person name="Pietrasiak N."/>
        </authorList>
    </citation>
    <scope>NUCLEOTIDE SEQUENCE</scope>
    <source>
        <strain evidence="9">GSE-NOS-MK-12-04C</strain>
    </source>
</reference>
<feature type="domain" description="Histidine kinase" evidence="7">
    <location>
        <begin position="271"/>
        <end position="581"/>
    </location>
</feature>
<dbReference type="PROSITE" id="PS50113">
    <property type="entry name" value="PAC"/>
    <property type="match status" value="1"/>
</dbReference>
<organism evidence="9 10">
    <name type="scientific">Cyanomargarita calcarea GSE-NOS-MK-12-04C</name>
    <dbReference type="NCBI Taxonomy" id="2839659"/>
    <lineage>
        <taxon>Bacteria</taxon>
        <taxon>Bacillati</taxon>
        <taxon>Cyanobacteriota</taxon>
        <taxon>Cyanophyceae</taxon>
        <taxon>Nostocales</taxon>
        <taxon>Cyanomargaritaceae</taxon>
        <taxon>Cyanomargarita</taxon>
    </lineage>
</organism>
<evidence type="ECO:0000256" key="1">
    <source>
        <dbReference type="ARBA" id="ARBA00000085"/>
    </source>
</evidence>
<dbReference type="PANTHER" id="PTHR43065:SF50">
    <property type="entry name" value="HISTIDINE KINASE"/>
    <property type="match status" value="1"/>
</dbReference>
<keyword evidence="4" id="KW-0808">Transferase</keyword>
<dbReference type="EMBL" id="JAHHGZ010000017">
    <property type="protein sequence ID" value="MBW4669077.1"/>
    <property type="molecule type" value="Genomic_DNA"/>
</dbReference>
<accession>A0A951QN81</accession>
<evidence type="ECO:0000256" key="5">
    <source>
        <dbReference type="ARBA" id="ARBA00023012"/>
    </source>
</evidence>
<keyword evidence="5" id="KW-0902">Two-component regulatory system</keyword>
<dbReference type="SMART" id="SM00387">
    <property type="entry name" value="HATPase_c"/>
    <property type="match status" value="1"/>
</dbReference>
<evidence type="ECO:0000313" key="10">
    <source>
        <dbReference type="Proteomes" id="UP000729701"/>
    </source>
</evidence>
<dbReference type="InterPro" id="IPR036097">
    <property type="entry name" value="HisK_dim/P_sf"/>
</dbReference>
<dbReference type="CDD" id="cd00082">
    <property type="entry name" value="HisKA"/>
    <property type="match status" value="1"/>
</dbReference>
<dbReference type="InterPro" id="IPR013655">
    <property type="entry name" value="PAS_fold_3"/>
</dbReference>
<dbReference type="PRINTS" id="PR00344">
    <property type="entry name" value="BCTRLSENSOR"/>
</dbReference>
<dbReference type="InterPro" id="IPR000700">
    <property type="entry name" value="PAS-assoc_C"/>
</dbReference>
<evidence type="ECO:0000256" key="4">
    <source>
        <dbReference type="ARBA" id="ARBA00022777"/>
    </source>
</evidence>
<dbReference type="SUPFAM" id="SSF55874">
    <property type="entry name" value="ATPase domain of HSP90 chaperone/DNA topoisomerase II/histidine kinase"/>
    <property type="match status" value="1"/>
</dbReference>
<comment type="catalytic activity">
    <reaction evidence="1">
        <text>ATP + protein L-histidine = ADP + protein N-phospho-L-histidine.</text>
        <dbReference type="EC" id="2.7.13.3"/>
    </reaction>
</comment>
<evidence type="ECO:0000256" key="6">
    <source>
        <dbReference type="SAM" id="Coils"/>
    </source>
</evidence>
<dbReference type="AlphaFoldDB" id="A0A951QN81"/>
<evidence type="ECO:0000256" key="2">
    <source>
        <dbReference type="ARBA" id="ARBA00012438"/>
    </source>
</evidence>
<evidence type="ECO:0000259" key="8">
    <source>
        <dbReference type="PROSITE" id="PS50113"/>
    </source>
</evidence>
<dbReference type="PROSITE" id="PS50109">
    <property type="entry name" value="HIS_KIN"/>
    <property type="match status" value="1"/>
</dbReference>
<dbReference type="Pfam" id="PF02518">
    <property type="entry name" value="HATPase_c"/>
    <property type="match status" value="1"/>
</dbReference>
<keyword evidence="6" id="KW-0175">Coiled coil</keyword>
<feature type="domain" description="PAC" evidence="8">
    <location>
        <begin position="179"/>
        <end position="230"/>
    </location>
</feature>
<evidence type="ECO:0000256" key="3">
    <source>
        <dbReference type="ARBA" id="ARBA00022553"/>
    </source>
</evidence>
<dbReference type="GO" id="GO:0000155">
    <property type="term" value="F:phosphorelay sensor kinase activity"/>
    <property type="evidence" value="ECO:0007669"/>
    <property type="project" value="InterPro"/>
</dbReference>
<sequence length="584" mass="65873">MKQPLRVLLVHFASFDAALVLSQLHYSDDADSLIYQRVETITALRAALNENIWDIVIVDYTNLQLGAFLLLQLLKETGVNLPLIIISDEIGKEASVTPIFSSAYEKLALNIPGTIFQLLVRVDGSYSLLFISANCYEIYELEPEHIQQNPTILFDIVDRGDRLSFERSLSSSAETLQPCSWEGRITTHKGKVKWIKVNAQFQLQPNGDILWDGLAIDITESKQTQEALNESQTQLRQQRAQLEAVLQELHHTQMQLVEIEKMSSLGQLLAGVAHEINNPINFIDNNLNFASKYIQDILNLLNLYQFYYPNPVAEIETQAQEMELEFVTEDLPKILYSMKLGSDRICDLVMSLRNFSRLDQTTAQIVDIHQVIDSVVLILQHRFKPDGGKPGIEIIKEYTVLPNVKCYPGQLNQVFMNLIANAIDAIEESYNFSSLKNRLSVQIKSEESKPSKLRLRSRHKGTYAQLKEISNSLQSENLSLQVPKSTRFKKTLSPTIRISTRILEDNSHVVIRIADNGSGIPAEQQAQIFNAFFTTKPIGKGTGLGLSISYQIIVEKHGGKLWCFSKPGQGTEFIIEIPIDIISA</sequence>
<dbReference type="Gene3D" id="3.30.565.10">
    <property type="entry name" value="Histidine kinase-like ATPase, C-terminal domain"/>
    <property type="match status" value="1"/>
</dbReference>
<dbReference type="EC" id="2.7.13.3" evidence="2"/>
<evidence type="ECO:0000259" key="7">
    <source>
        <dbReference type="PROSITE" id="PS50109"/>
    </source>
</evidence>
<proteinExistence type="predicted"/>
<dbReference type="Gene3D" id="1.10.287.130">
    <property type="match status" value="1"/>
</dbReference>
<keyword evidence="4" id="KW-0418">Kinase</keyword>
<reference evidence="9" key="1">
    <citation type="submission" date="2021-05" db="EMBL/GenBank/DDBJ databases">
        <authorList>
            <person name="Pietrasiak N."/>
            <person name="Ward R."/>
            <person name="Stajich J.E."/>
            <person name="Kurbessoian T."/>
        </authorList>
    </citation>
    <scope>NUCLEOTIDE SEQUENCE</scope>
    <source>
        <strain evidence="9">GSE-NOS-MK-12-04C</strain>
    </source>
</reference>
<name>A0A951QN81_9CYAN</name>
<dbReference type="Gene3D" id="3.30.450.20">
    <property type="entry name" value="PAS domain"/>
    <property type="match status" value="1"/>
</dbReference>
<dbReference type="PANTHER" id="PTHR43065">
    <property type="entry name" value="SENSOR HISTIDINE KINASE"/>
    <property type="match status" value="1"/>
</dbReference>
<dbReference type="Proteomes" id="UP000729701">
    <property type="component" value="Unassembled WGS sequence"/>
</dbReference>
<comment type="caution">
    <text evidence="9">The sequence shown here is derived from an EMBL/GenBank/DDBJ whole genome shotgun (WGS) entry which is preliminary data.</text>
</comment>
<feature type="coiled-coil region" evidence="6">
    <location>
        <begin position="221"/>
        <end position="255"/>
    </location>
</feature>
<keyword evidence="3" id="KW-0597">Phosphoprotein</keyword>
<dbReference type="SUPFAM" id="SSF47384">
    <property type="entry name" value="Homodimeric domain of signal transducing histidine kinase"/>
    <property type="match status" value="1"/>
</dbReference>
<dbReference type="InterPro" id="IPR003594">
    <property type="entry name" value="HATPase_dom"/>
</dbReference>
<dbReference type="InterPro" id="IPR036890">
    <property type="entry name" value="HATPase_C_sf"/>
</dbReference>
<dbReference type="InterPro" id="IPR003661">
    <property type="entry name" value="HisK_dim/P_dom"/>
</dbReference>
<dbReference type="InterPro" id="IPR004358">
    <property type="entry name" value="Sig_transdc_His_kin-like_C"/>
</dbReference>
<gene>
    <name evidence="9" type="ORF">KME60_17040</name>
</gene>
<dbReference type="InterPro" id="IPR035965">
    <property type="entry name" value="PAS-like_dom_sf"/>
</dbReference>
<evidence type="ECO:0000313" key="9">
    <source>
        <dbReference type="EMBL" id="MBW4669077.1"/>
    </source>
</evidence>